<reference evidence="1" key="1">
    <citation type="submission" date="2021-08" db="EMBL/GenBank/DDBJ databases">
        <title>Comparative analyses of Brucepasteria parasyntrophica and Teretinema zuelzerae.</title>
        <authorList>
            <person name="Song Y."/>
            <person name="Brune A."/>
        </authorList>
    </citation>
    <scope>NUCLEOTIDE SEQUENCE</scope>
    <source>
        <strain evidence="1">DSM 1903</strain>
    </source>
</reference>
<sequence length="71" mass="8164">MADEYADQMIIIFSTPTPQGVSLLYKDISSADRTDWMWDMKHLVDFVGISYMGTLKNGRPFSLVPIFFQAR</sequence>
<name>A0AAE3JIQ4_9SPIR</name>
<dbReference type="AlphaFoldDB" id="A0AAE3JIQ4"/>
<keyword evidence="2" id="KW-1185">Reference proteome</keyword>
<comment type="caution">
    <text evidence="1">The sequence shown here is derived from an EMBL/GenBank/DDBJ whole genome shotgun (WGS) entry which is preliminary data.</text>
</comment>
<dbReference type="RefSeq" id="WP_230754714.1">
    <property type="nucleotide sequence ID" value="NZ_JAINWA010000001.1"/>
</dbReference>
<dbReference type="Proteomes" id="UP001198163">
    <property type="component" value="Unassembled WGS sequence"/>
</dbReference>
<proteinExistence type="predicted"/>
<accession>A0AAE3JIQ4</accession>
<evidence type="ECO:0000313" key="1">
    <source>
        <dbReference type="EMBL" id="MCD1654461.1"/>
    </source>
</evidence>
<organism evidence="1 2">
    <name type="scientific">Teretinema zuelzerae</name>
    <dbReference type="NCBI Taxonomy" id="156"/>
    <lineage>
        <taxon>Bacteria</taxon>
        <taxon>Pseudomonadati</taxon>
        <taxon>Spirochaetota</taxon>
        <taxon>Spirochaetia</taxon>
        <taxon>Spirochaetales</taxon>
        <taxon>Treponemataceae</taxon>
        <taxon>Teretinema</taxon>
    </lineage>
</organism>
<dbReference type="EMBL" id="JAINWA010000001">
    <property type="protein sequence ID" value="MCD1654461.1"/>
    <property type="molecule type" value="Genomic_DNA"/>
</dbReference>
<protein>
    <submittedName>
        <fullName evidence="1">Uncharacterized protein</fullName>
    </submittedName>
</protein>
<gene>
    <name evidence="1" type="ORF">K7J14_07050</name>
</gene>
<evidence type="ECO:0000313" key="2">
    <source>
        <dbReference type="Proteomes" id="UP001198163"/>
    </source>
</evidence>